<evidence type="ECO:0000313" key="1">
    <source>
        <dbReference type="EMBL" id="GFR72744.1"/>
    </source>
</evidence>
<gene>
    <name evidence="1" type="ORF">ElyMa_005714400</name>
</gene>
<keyword evidence="2" id="KW-1185">Reference proteome</keyword>
<reference evidence="1 2" key="1">
    <citation type="journal article" date="2021" name="Elife">
        <title>Chloroplast acquisition without the gene transfer in kleptoplastic sea slugs, Plakobranchus ocellatus.</title>
        <authorList>
            <person name="Maeda T."/>
            <person name="Takahashi S."/>
            <person name="Yoshida T."/>
            <person name="Shimamura S."/>
            <person name="Takaki Y."/>
            <person name="Nagai Y."/>
            <person name="Toyoda A."/>
            <person name="Suzuki Y."/>
            <person name="Arimoto A."/>
            <person name="Ishii H."/>
            <person name="Satoh N."/>
            <person name="Nishiyama T."/>
            <person name="Hasebe M."/>
            <person name="Maruyama T."/>
            <person name="Minagawa J."/>
            <person name="Obokata J."/>
            <person name="Shigenobu S."/>
        </authorList>
    </citation>
    <scope>NUCLEOTIDE SEQUENCE [LARGE SCALE GENOMIC DNA]</scope>
</reference>
<name>A0AAV4FII5_9GAST</name>
<dbReference type="AlphaFoldDB" id="A0AAV4FII5"/>
<dbReference type="EMBL" id="BMAT01011433">
    <property type="protein sequence ID" value="GFR72744.1"/>
    <property type="molecule type" value="Genomic_DNA"/>
</dbReference>
<sequence length="77" mass="8058">MLYKPVFPGQAGADIVRSEAHLDIPGQDITRSLLAGQQACLFDEPLRNLGQPPGMDVTTSIPVPPGGYQAAVLTAKG</sequence>
<protein>
    <submittedName>
        <fullName evidence="1">Uncharacterized protein</fullName>
    </submittedName>
</protein>
<proteinExistence type="predicted"/>
<accession>A0AAV4FII5</accession>
<organism evidence="1 2">
    <name type="scientific">Elysia marginata</name>
    <dbReference type="NCBI Taxonomy" id="1093978"/>
    <lineage>
        <taxon>Eukaryota</taxon>
        <taxon>Metazoa</taxon>
        <taxon>Spiralia</taxon>
        <taxon>Lophotrochozoa</taxon>
        <taxon>Mollusca</taxon>
        <taxon>Gastropoda</taxon>
        <taxon>Heterobranchia</taxon>
        <taxon>Euthyneura</taxon>
        <taxon>Panpulmonata</taxon>
        <taxon>Sacoglossa</taxon>
        <taxon>Placobranchoidea</taxon>
        <taxon>Plakobranchidae</taxon>
        <taxon>Elysia</taxon>
    </lineage>
</organism>
<dbReference type="Proteomes" id="UP000762676">
    <property type="component" value="Unassembled WGS sequence"/>
</dbReference>
<comment type="caution">
    <text evidence="1">The sequence shown here is derived from an EMBL/GenBank/DDBJ whole genome shotgun (WGS) entry which is preliminary data.</text>
</comment>
<evidence type="ECO:0000313" key="2">
    <source>
        <dbReference type="Proteomes" id="UP000762676"/>
    </source>
</evidence>